<dbReference type="Pfam" id="PF12971">
    <property type="entry name" value="NAGLU_N"/>
    <property type="match status" value="1"/>
</dbReference>
<gene>
    <name evidence="3" type="ORF">QVZ41_12435</name>
</gene>
<proteinExistence type="predicted"/>
<dbReference type="InterPro" id="IPR029018">
    <property type="entry name" value="Hex-like_dom2"/>
</dbReference>
<dbReference type="Gene3D" id="3.30.379.10">
    <property type="entry name" value="Chitobiase/beta-hexosaminidase domain 2-like"/>
    <property type="match status" value="1"/>
</dbReference>
<dbReference type="InterPro" id="IPR024240">
    <property type="entry name" value="NAGLU_N"/>
</dbReference>
<accession>A0ABT8VUK4</accession>
<evidence type="ECO:0000313" key="3">
    <source>
        <dbReference type="EMBL" id="MDO3695649.1"/>
    </source>
</evidence>
<evidence type="ECO:0000313" key="4">
    <source>
        <dbReference type="Proteomes" id="UP001168642"/>
    </source>
</evidence>
<protein>
    <submittedName>
        <fullName evidence="3">Alpha-N-acetylglucosaminidase N-terminal domain-containing protein</fullName>
    </submittedName>
</protein>
<evidence type="ECO:0000259" key="2">
    <source>
        <dbReference type="Pfam" id="PF12971"/>
    </source>
</evidence>
<feature type="non-terminal residue" evidence="3">
    <location>
        <position position="92"/>
    </location>
</feature>
<evidence type="ECO:0000256" key="1">
    <source>
        <dbReference type="ARBA" id="ARBA00022801"/>
    </source>
</evidence>
<keyword evidence="4" id="KW-1185">Reference proteome</keyword>
<feature type="domain" description="Alpha-N-acetylglucosaminidase N-terminal" evidence="2">
    <location>
        <begin position="34"/>
        <end position="92"/>
    </location>
</feature>
<comment type="caution">
    <text evidence="3">The sequence shown here is derived from an EMBL/GenBank/DDBJ whole genome shotgun (WGS) entry which is preliminary data.</text>
</comment>
<dbReference type="RefSeq" id="WP_302884919.1">
    <property type="nucleotide sequence ID" value="NZ_JAUMIT010000006.1"/>
</dbReference>
<name>A0ABT8VUK4_9FLAO</name>
<organism evidence="3 4">
    <name type="scientific">Wenyingzhuangia gilva</name>
    <dbReference type="NCBI Taxonomy" id="3057677"/>
    <lineage>
        <taxon>Bacteria</taxon>
        <taxon>Pseudomonadati</taxon>
        <taxon>Bacteroidota</taxon>
        <taxon>Flavobacteriia</taxon>
        <taxon>Flavobacteriales</taxon>
        <taxon>Flavobacteriaceae</taxon>
        <taxon>Wenyingzhuangia</taxon>
    </lineage>
</organism>
<keyword evidence="1" id="KW-0378">Hydrolase</keyword>
<dbReference type="EMBL" id="JAUMIT010000006">
    <property type="protein sequence ID" value="MDO3695649.1"/>
    <property type="molecule type" value="Genomic_DNA"/>
</dbReference>
<dbReference type="PROSITE" id="PS51257">
    <property type="entry name" value="PROKAR_LIPOPROTEIN"/>
    <property type="match status" value="1"/>
</dbReference>
<dbReference type="Proteomes" id="UP001168642">
    <property type="component" value="Unassembled WGS sequence"/>
</dbReference>
<sequence length="92" mass="10630">MKKITQLLLWIPLFIMIISCGNKEKEIKELSPSELLISRVLPNYSEDFEVEVDSLLENDWFEIVSKGDKILLRGNNGVSIASALYYYLKEYA</sequence>
<reference evidence="3" key="1">
    <citation type="submission" date="2023-07" db="EMBL/GenBank/DDBJ databases">
        <title>Wenyingzhuangia sp. chi5 genome sequencing and assembly.</title>
        <authorList>
            <person name="Park S."/>
        </authorList>
    </citation>
    <scope>NUCLEOTIDE SEQUENCE</scope>
    <source>
        <strain evidence="3">Chi5</strain>
    </source>
</reference>